<dbReference type="InterPro" id="IPR003593">
    <property type="entry name" value="AAA+_ATPase"/>
</dbReference>
<dbReference type="Pfam" id="PF00005">
    <property type="entry name" value="ABC_tran"/>
    <property type="match status" value="1"/>
</dbReference>
<keyword evidence="7" id="KW-1185">Reference proteome</keyword>
<dbReference type="GO" id="GO:0005524">
    <property type="term" value="F:ATP binding"/>
    <property type="evidence" value="ECO:0007669"/>
    <property type="project" value="UniProtKB-KW"/>
</dbReference>
<dbReference type="EMBL" id="QVLX01000003">
    <property type="protein sequence ID" value="RGE87890.1"/>
    <property type="molecule type" value="Genomic_DNA"/>
</dbReference>
<evidence type="ECO:0000313" key="7">
    <source>
        <dbReference type="Proteomes" id="UP000261080"/>
    </source>
</evidence>
<dbReference type="Proteomes" id="UP000261080">
    <property type="component" value="Unassembled WGS sequence"/>
</dbReference>
<organism evidence="6 7">
    <name type="scientific">Sellimonas intestinalis</name>
    <dbReference type="NCBI Taxonomy" id="1653434"/>
    <lineage>
        <taxon>Bacteria</taxon>
        <taxon>Bacillati</taxon>
        <taxon>Bacillota</taxon>
        <taxon>Clostridia</taxon>
        <taxon>Lachnospirales</taxon>
        <taxon>Lachnospiraceae</taxon>
        <taxon>Sellimonas</taxon>
    </lineage>
</organism>
<dbReference type="SUPFAM" id="SSF52540">
    <property type="entry name" value="P-loop containing nucleoside triphosphate hydrolases"/>
    <property type="match status" value="1"/>
</dbReference>
<dbReference type="InterPro" id="IPR003439">
    <property type="entry name" value="ABC_transporter-like_ATP-bd"/>
</dbReference>
<dbReference type="Gene3D" id="3.40.50.300">
    <property type="entry name" value="P-loop containing nucleotide triphosphate hydrolases"/>
    <property type="match status" value="1"/>
</dbReference>
<comment type="similarity">
    <text evidence="1">Belongs to the ABC transporter superfamily.</text>
</comment>
<keyword evidence="3" id="KW-0547">Nucleotide-binding</keyword>
<evidence type="ECO:0000256" key="4">
    <source>
        <dbReference type="ARBA" id="ARBA00022840"/>
    </source>
</evidence>
<accession>A0A3E3K2V5</accession>
<dbReference type="SMART" id="SM00382">
    <property type="entry name" value="AAA"/>
    <property type="match status" value="1"/>
</dbReference>
<proteinExistence type="inferred from homology"/>
<dbReference type="PROSITE" id="PS50893">
    <property type="entry name" value="ABC_TRANSPORTER_2"/>
    <property type="match status" value="1"/>
</dbReference>
<protein>
    <submittedName>
        <fullName evidence="6">ABC transporter ATP-binding protein</fullName>
    </submittedName>
</protein>
<dbReference type="RefSeq" id="WP_024731671.1">
    <property type="nucleotide sequence ID" value="NZ_BAABYU010000001.1"/>
</dbReference>
<evidence type="ECO:0000313" key="6">
    <source>
        <dbReference type="EMBL" id="RGE87890.1"/>
    </source>
</evidence>
<keyword evidence="4 6" id="KW-0067">ATP-binding</keyword>
<evidence type="ECO:0000256" key="1">
    <source>
        <dbReference type="ARBA" id="ARBA00005417"/>
    </source>
</evidence>
<dbReference type="GO" id="GO:0016887">
    <property type="term" value="F:ATP hydrolysis activity"/>
    <property type="evidence" value="ECO:0007669"/>
    <property type="project" value="InterPro"/>
</dbReference>
<dbReference type="AlphaFoldDB" id="A0A3E3K2V5"/>
<dbReference type="CDD" id="cd03230">
    <property type="entry name" value="ABC_DR_subfamily_A"/>
    <property type="match status" value="1"/>
</dbReference>
<dbReference type="GeneID" id="97191669"/>
<dbReference type="PANTHER" id="PTHR43335:SF4">
    <property type="entry name" value="ABC TRANSPORTER, ATP-BINDING PROTEIN"/>
    <property type="match status" value="1"/>
</dbReference>
<dbReference type="InterPro" id="IPR027417">
    <property type="entry name" value="P-loop_NTPase"/>
</dbReference>
<evidence type="ECO:0000256" key="2">
    <source>
        <dbReference type="ARBA" id="ARBA00022448"/>
    </source>
</evidence>
<comment type="caution">
    <text evidence="6">The sequence shown here is derived from an EMBL/GenBank/DDBJ whole genome shotgun (WGS) entry which is preliminary data.</text>
</comment>
<evidence type="ECO:0000259" key="5">
    <source>
        <dbReference type="PROSITE" id="PS50893"/>
    </source>
</evidence>
<feature type="domain" description="ABC transporter" evidence="5">
    <location>
        <begin position="2"/>
        <end position="230"/>
    </location>
</feature>
<dbReference type="OrthoDB" id="9775135at2"/>
<dbReference type="PANTHER" id="PTHR43335">
    <property type="entry name" value="ABC TRANSPORTER, ATP-BINDING PROTEIN"/>
    <property type="match status" value="1"/>
</dbReference>
<keyword evidence="2" id="KW-0813">Transport</keyword>
<evidence type="ECO:0000256" key="3">
    <source>
        <dbReference type="ARBA" id="ARBA00022741"/>
    </source>
</evidence>
<name>A0A3E3K2V5_9FIRM</name>
<sequence>MIEVRELVKNYGSKRVLDHISFDVNKGEILGLLGANGAGKTTTMNIMTGNLSSTGGTVRLNGHEILEEPLQAKKELGYLPENPPLYPDMTVKEYLKFAYRLKKCRLPYKEHIEDVCKAAYITDVYDRVIKNLSKGYRQRIGIAQALIGEPKILILDEPTSGLDPVQMLEIRNLITRLGKKHTVIFSSHILPEVQAVCDRVLVIQKGRILADDTPKHLEETLSGKKLKVCIAGPEREVEQALREVPGVLKVSRILCQDKRSCSFELQVEDETDVRWKIAAKIKQSPWLLTEITGVHLSLEDIFLKLTGKKEGRKQ</sequence>
<gene>
    <name evidence="6" type="ORF">DW016_07205</name>
</gene>
<reference evidence="6 7" key="1">
    <citation type="submission" date="2018-08" db="EMBL/GenBank/DDBJ databases">
        <title>A genome reference for cultivated species of the human gut microbiota.</title>
        <authorList>
            <person name="Zou Y."/>
            <person name="Xue W."/>
            <person name="Luo G."/>
        </authorList>
    </citation>
    <scope>NUCLEOTIDE SEQUENCE [LARGE SCALE GENOMIC DNA]</scope>
    <source>
        <strain evidence="6 7">AF37-2AT</strain>
    </source>
</reference>